<dbReference type="Pfam" id="PF05795">
    <property type="entry name" value="Plasmodium_Vir"/>
    <property type="match status" value="1"/>
</dbReference>
<dbReference type="Proteomes" id="UP000078560">
    <property type="component" value="Unassembled WGS sequence"/>
</dbReference>
<evidence type="ECO:0000313" key="3">
    <source>
        <dbReference type="Proteomes" id="UP000078560"/>
    </source>
</evidence>
<protein>
    <submittedName>
        <fullName evidence="2">PIR Superfamily Protein</fullName>
    </submittedName>
</protein>
<organism evidence="2 3">
    <name type="scientific">Plasmodium ovale curtisi</name>
    <dbReference type="NCBI Taxonomy" id="864141"/>
    <lineage>
        <taxon>Eukaryota</taxon>
        <taxon>Sar</taxon>
        <taxon>Alveolata</taxon>
        <taxon>Apicomplexa</taxon>
        <taxon>Aconoidasida</taxon>
        <taxon>Haemosporida</taxon>
        <taxon>Plasmodiidae</taxon>
        <taxon>Plasmodium</taxon>
        <taxon>Plasmodium (Plasmodium)</taxon>
    </lineage>
</organism>
<feature type="region of interest" description="Disordered" evidence="1">
    <location>
        <begin position="311"/>
        <end position="359"/>
    </location>
</feature>
<sequence>MTIHLFVPFGSSNSRILELAIGHKFILGGNSPFRKFPIKSLGKKRSGKLRKYLATSGRNLKDANRSNVNFLVSCAFFLLMGSLNIDRLPSNKLKDELLKDTNFTEVEKDGALDEEPANGISLLTIFNQKAIMNFHRSKKSCSVRNDLKCCRDINYYLDLIRALINFSYSSKDHKVALKQLVENAWDGRLSGSGYNCKNTSDEESVRKRSILKQLYDYCDDKNDIDGKEEEYKNYLKEKWNRIISYTTSTNDNLYFKIEDWNNNQSVKYIDFLLKPQIECSANYNRIELSHISVSNENPTTEVARGVAVRNGDEDRGATADEQASSSPGEGARLTTSSEGDTTNHVVIEPGLEEKEGEKGSSLRETLSAGFSVVGVVFFLFFLYKFSPVGPWISILIKKNPGEKRGTSDDESFLFLNNPEHNNHYISCSEREDKKEVTVNSANGRHNLEEEKGKIENGLFVVEYNVFFEEVYKYMQAIALFIDQLDKCTCGTKSDPCGKIFKLLRKRENVLVEHLQRRKSNKAEEIAERGTKLEGKCEP</sequence>
<feature type="compositionally biased region" description="Polar residues" evidence="1">
    <location>
        <begin position="321"/>
        <end position="344"/>
    </location>
</feature>
<gene>
    <name evidence="2" type="ORF">POVCU2_0079360</name>
</gene>
<proteinExistence type="predicted"/>
<dbReference type="AlphaFoldDB" id="A0A1A8WJN0"/>
<evidence type="ECO:0000256" key="1">
    <source>
        <dbReference type="SAM" id="MobiDB-lite"/>
    </source>
</evidence>
<dbReference type="EMBL" id="FLQU01001474">
    <property type="protein sequence ID" value="SBS93157.1"/>
    <property type="molecule type" value="Genomic_DNA"/>
</dbReference>
<dbReference type="InterPro" id="IPR008780">
    <property type="entry name" value="Plasmodium_Vir"/>
</dbReference>
<name>A0A1A8WJN0_PLAOA</name>
<accession>A0A1A8WJN0</accession>
<reference evidence="3" key="1">
    <citation type="submission" date="2016-05" db="EMBL/GenBank/DDBJ databases">
        <authorList>
            <person name="Naeem Raeece"/>
        </authorList>
    </citation>
    <scope>NUCLEOTIDE SEQUENCE [LARGE SCALE GENOMIC DNA]</scope>
</reference>
<evidence type="ECO:0000313" key="2">
    <source>
        <dbReference type="EMBL" id="SBS93157.1"/>
    </source>
</evidence>